<feature type="transmembrane region" description="Helical" evidence="1">
    <location>
        <begin position="12"/>
        <end position="31"/>
    </location>
</feature>
<dbReference type="RefSeq" id="WP_379856317.1">
    <property type="nucleotide sequence ID" value="NZ_JBHZQA010000001.1"/>
</dbReference>
<sequence>MKKIKLFIDKNPEFIYIIIGVIAFAVIGIIYDNLEIMFKVFLGVVLFGVLIGLISYLIKIFSK</sequence>
<gene>
    <name evidence="2" type="ORF">ACFX5D_00450</name>
</gene>
<accession>A0ABW6HHD6</accession>
<dbReference type="Proteomes" id="UP001600039">
    <property type="component" value="Unassembled WGS sequence"/>
</dbReference>
<evidence type="ECO:0000313" key="2">
    <source>
        <dbReference type="EMBL" id="MFE3846438.1"/>
    </source>
</evidence>
<protein>
    <submittedName>
        <fullName evidence="2">Uncharacterized protein</fullName>
    </submittedName>
</protein>
<keyword evidence="3" id="KW-1185">Reference proteome</keyword>
<feature type="transmembrane region" description="Helical" evidence="1">
    <location>
        <begin position="37"/>
        <end position="58"/>
    </location>
</feature>
<organism evidence="2 3">
    <name type="scientific">Flavobacterium fructosi</name>
    <dbReference type="NCBI Taxonomy" id="3230416"/>
    <lineage>
        <taxon>Bacteria</taxon>
        <taxon>Pseudomonadati</taxon>
        <taxon>Bacteroidota</taxon>
        <taxon>Flavobacteriia</taxon>
        <taxon>Flavobacteriales</taxon>
        <taxon>Flavobacteriaceae</taxon>
        <taxon>Flavobacterium</taxon>
    </lineage>
</organism>
<keyword evidence="1" id="KW-0472">Membrane</keyword>
<evidence type="ECO:0000256" key="1">
    <source>
        <dbReference type="SAM" id="Phobius"/>
    </source>
</evidence>
<keyword evidence="1" id="KW-1133">Transmembrane helix</keyword>
<evidence type="ECO:0000313" key="3">
    <source>
        <dbReference type="Proteomes" id="UP001600039"/>
    </source>
</evidence>
<comment type="caution">
    <text evidence="2">The sequence shown here is derived from an EMBL/GenBank/DDBJ whole genome shotgun (WGS) entry which is preliminary data.</text>
</comment>
<keyword evidence="1" id="KW-0812">Transmembrane</keyword>
<reference evidence="2 3" key="1">
    <citation type="submission" date="2024-06" db="EMBL/GenBank/DDBJ databases">
        <title>Flavobacterium spp. isolated from glacier.</title>
        <authorList>
            <person name="Han D."/>
        </authorList>
    </citation>
    <scope>NUCLEOTIDE SEQUENCE [LARGE SCALE GENOMIC DNA]</scope>
    <source>
        <strain evidence="2 3">LB3P45</strain>
    </source>
</reference>
<name>A0ABW6HHD6_9FLAO</name>
<proteinExistence type="predicted"/>
<dbReference type="EMBL" id="JBHZQA010000001">
    <property type="protein sequence ID" value="MFE3846438.1"/>
    <property type="molecule type" value="Genomic_DNA"/>
</dbReference>